<dbReference type="AlphaFoldDB" id="A0A7D4UI76"/>
<gene>
    <name evidence="1" type="ORF">HQM25_08525</name>
</gene>
<dbReference type="InterPro" id="IPR029044">
    <property type="entry name" value="Nucleotide-diphossugar_trans"/>
</dbReference>
<organism evidence="1 2">
    <name type="scientific">Microbacterium hominis</name>
    <dbReference type="NCBI Taxonomy" id="162426"/>
    <lineage>
        <taxon>Bacteria</taxon>
        <taxon>Bacillati</taxon>
        <taxon>Actinomycetota</taxon>
        <taxon>Actinomycetes</taxon>
        <taxon>Micrococcales</taxon>
        <taxon>Microbacteriaceae</taxon>
        <taxon>Microbacterium</taxon>
    </lineage>
</organism>
<accession>A0A7D4UI76</accession>
<dbReference type="InterPro" id="IPR018641">
    <property type="entry name" value="Trfase_1_rSAM/seldom-assoc"/>
</dbReference>
<dbReference type="PANTHER" id="PTHR36529">
    <property type="entry name" value="SLL1095 PROTEIN"/>
    <property type="match status" value="1"/>
</dbReference>
<dbReference type="Pfam" id="PF09837">
    <property type="entry name" value="DUF2064"/>
    <property type="match status" value="1"/>
</dbReference>
<sequence length="211" mass="22450">MRAADVAIAVVAKQCLPGRVKTRLTPPLNAAEAAAVASACLDDTLETIGAVPAGRRILFFEGEGPPAAGAGFEIVPQPPGLLDERLAWLLDRLRQPCVIVGMDTPQVTEGHLEEVLTRWPDDVDAWLGPAADGGFWALALREPVGALVRGVPMSRDDTGARQRARLESAALRVGTLATLTDVDTEADAVAVAALIPHSRFARRWHAATEER</sequence>
<dbReference type="Gene3D" id="3.90.550.10">
    <property type="entry name" value="Spore Coat Polysaccharide Biosynthesis Protein SpsA, Chain A"/>
    <property type="match status" value="1"/>
</dbReference>
<dbReference type="RefSeq" id="WP_172989848.1">
    <property type="nucleotide sequence ID" value="NZ_CP054038.1"/>
</dbReference>
<evidence type="ECO:0000313" key="2">
    <source>
        <dbReference type="Proteomes" id="UP000502498"/>
    </source>
</evidence>
<dbReference type="Proteomes" id="UP000502498">
    <property type="component" value="Chromosome"/>
</dbReference>
<proteinExistence type="predicted"/>
<evidence type="ECO:0000313" key="1">
    <source>
        <dbReference type="EMBL" id="QKJ19408.1"/>
    </source>
</evidence>
<protein>
    <submittedName>
        <fullName evidence="1">DUF2064 domain-containing protein</fullName>
    </submittedName>
</protein>
<dbReference type="PANTHER" id="PTHR36529:SF1">
    <property type="entry name" value="GLYCOSYLTRANSFERASE"/>
    <property type="match status" value="1"/>
</dbReference>
<dbReference type="EMBL" id="CP054038">
    <property type="protein sequence ID" value="QKJ19408.1"/>
    <property type="molecule type" value="Genomic_DNA"/>
</dbReference>
<reference evidence="1 2" key="1">
    <citation type="submission" date="2020-05" db="EMBL/GenBank/DDBJ databases">
        <title>Strain PA2F3 complete genome.</title>
        <authorList>
            <person name="Kim Y.-S."/>
            <person name="Kim S.-J."/>
            <person name="Jung H.-k."/>
            <person name="Kim S.-E."/>
            <person name="Kim K.-H."/>
        </authorList>
    </citation>
    <scope>NUCLEOTIDE SEQUENCE [LARGE SCALE GENOMIC DNA]</scope>
    <source>
        <strain evidence="1 2">PA2F3</strain>
    </source>
</reference>
<dbReference type="SUPFAM" id="SSF53448">
    <property type="entry name" value="Nucleotide-diphospho-sugar transferases"/>
    <property type="match status" value="1"/>
</dbReference>
<name>A0A7D4UI76_9MICO</name>